<reference evidence="1" key="1">
    <citation type="submission" date="2023-10" db="EMBL/GenBank/DDBJ databases">
        <authorList>
            <person name="Noh H."/>
        </authorList>
    </citation>
    <scope>NUCLEOTIDE SEQUENCE</scope>
    <source>
        <strain evidence="1">DUCC4014</strain>
    </source>
</reference>
<keyword evidence="2" id="KW-1185">Reference proteome</keyword>
<evidence type="ECO:0000313" key="1">
    <source>
        <dbReference type="EMBL" id="WOO78008.1"/>
    </source>
</evidence>
<organism evidence="1 2">
    <name type="scientific">Vanrija pseudolonga</name>
    <dbReference type="NCBI Taxonomy" id="143232"/>
    <lineage>
        <taxon>Eukaryota</taxon>
        <taxon>Fungi</taxon>
        <taxon>Dikarya</taxon>
        <taxon>Basidiomycota</taxon>
        <taxon>Agaricomycotina</taxon>
        <taxon>Tremellomycetes</taxon>
        <taxon>Trichosporonales</taxon>
        <taxon>Trichosporonaceae</taxon>
        <taxon>Vanrija</taxon>
    </lineage>
</organism>
<sequence>MPGIQIIANNEAPKQACLCPRCDFTYAGAAGVNISNVSSSSSTSTTAVNTSSATVAATHTATQTIVYNHDVSVSLAQINELTVGPIIYALPSHQVLTAVAPVDPKGTPLTFTFNPRLVRDHLHRQFLSYLAEGVHGSFFVKGTAAAKIHDARQVLAVDRLDGYASLQSFVYAHLLGSVNVALLEQAPRNSTLDGARIWAVSSPDRCRLGAQAALELRIAGIPHVAADFHPATVVPNALIDAVLNAVRLGAVWDLARGRVVAAPVNDNQSLHHDAQILLGQVWDRFARGHASNASVNWVILFNVERSLIFHRRGNDISVSHVISATGVSNTRNSVQNIYSLLLAIGTLEKHQYFHGCPKVLLEPAVVYERNIVTTDPPRPEVRYERKSDYYYDQHKITTDPPVVVHKPVIDLGYYPDPYPVVTPAPVWAGKGHRGHHHPDPHPVQRYY</sequence>
<protein>
    <submittedName>
        <fullName evidence="1">Uncharacterized protein</fullName>
    </submittedName>
</protein>
<dbReference type="RefSeq" id="XP_062624040.1">
    <property type="nucleotide sequence ID" value="XM_062768056.1"/>
</dbReference>
<dbReference type="Proteomes" id="UP000827549">
    <property type="component" value="Chromosome 1"/>
</dbReference>
<name>A0AAF0Y727_9TREE</name>
<dbReference type="GeneID" id="87804814"/>
<proteinExistence type="predicted"/>
<accession>A0AAF0Y727</accession>
<evidence type="ECO:0000313" key="2">
    <source>
        <dbReference type="Proteomes" id="UP000827549"/>
    </source>
</evidence>
<dbReference type="AlphaFoldDB" id="A0AAF0Y727"/>
<dbReference type="EMBL" id="CP086714">
    <property type="protein sequence ID" value="WOO78008.1"/>
    <property type="molecule type" value="Genomic_DNA"/>
</dbReference>
<gene>
    <name evidence="1" type="ORF">LOC62_01G001559</name>
</gene>